<evidence type="ECO:0000256" key="1">
    <source>
        <dbReference type="ARBA" id="ARBA00001798"/>
    </source>
</evidence>
<comment type="catalytic activity">
    <reaction evidence="1">
        <text>[E2 ubiquitin-conjugating enzyme]-S-ubiquitinyl-L-cysteine + [acceptor protein]-L-lysine = [E2 ubiquitin-conjugating enzyme]-L-cysteine + [acceptor protein]-N(6)-ubiquitinyl-L-lysine.</text>
        <dbReference type="EC" id="2.3.2.31"/>
    </reaction>
</comment>
<dbReference type="VEuPathDB" id="FungiDB:AN9320"/>
<dbReference type="STRING" id="227321.Q5AQW0"/>
<organism evidence="13 14">
    <name type="scientific">Emericella nidulans (strain FGSC A4 / ATCC 38163 / CBS 112.46 / NRRL 194 / M139)</name>
    <name type="common">Aspergillus nidulans</name>
    <dbReference type="NCBI Taxonomy" id="227321"/>
    <lineage>
        <taxon>Eukaryota</taxon>
        <taxon>Fungi</taxon>
        <taxon>Dikarya</taxon>
        <taxon>Ascomycota</taxon>
        <taxon>Pezizomycotina</taxon>
        <taxon>Eurotiomycetes</taxon>
        <taxon>Eurotiomycetidae</taxon>
        <taxon>Eurotiales</taxon>
        <taxon>Aspergillaceae</taxon>
        <taxon>Aspergillus</taxon>
        <taxon>Aspergillus subgen. Nidulantes</taxon>
    </lineage>
</organism>
<dbReference type="GO" id="GO:0006511">
    <property type="term" value="P:ubiquitin-dependent protein catabolic process"/>
    <property type="evidence" value="ECO:0000318"/>
    <property type="project" value="GO_Central"/>
</dbReference>
<evidence type="ECO:0000259" key="11">
    <source>
        <dbReference type="PROSITE" id="PS50089"/>
    </source>
</evidence>
<proteinExistence type="predicted"/>
<dbReference type="eggNOG" id="ENOG502RY35">
    <property type="taxonomic scope" value="Eukaryota"/>
</dbReference>
<dbReference type="OrthoDB" id="10009520at2759"/>
<keyword evidence="7 10" id="KW-0863">Zinc-finger</keyword>
<keyword evidence="9" id="KW-0862">Zinc</keyword>
<evidence type="ECO:0000256" key="6">
    <source>
        <dbReference type="ARBA" id="ARBA00022737"/>
    </source>
</evidence>
<dbReference type="PROSITE" id="PS50089">
    <property type="entry name" value="ZF_RING_2"/>
    <property type="match status" value="1"/>
</dbReference>
<dbReference type="OMA" id="LAYRDYC"/>
<dbReference type="PANTHER" id="PTHR47763">
    <property type="entry name" value="ALPHA-PROTEIN KINASE VWKA"/>
    <property type="match status" value="1"/>
</dbReference>
<name>Q5AQW0_EMENI</name>
<evidence type="ECO:0000256" key="7">
    <source>
        <dbReference type="ARBA" id="ARBA00022771"/>
    </source>
</evidence>
<evidence type="ECO:0000313" key="14">
    <source>
        <dbReference type="Proteomes" id="UP000000560"/>
    </source>
</evidence>
<sequence length="1054" mass="117008">MENYDLLIVADATESMHDYLKALNTSLPQIISISALTGCFSRLGVIAYRDYDSKGLVSFSGWLELSLAKESTKQPDVVTFTKSLKAKQGGDYPEAAKTALAKAYTVMRPEAKTIILLYTDAPPHGTIPITDWSMNCEAEIKALSNPGSYDGFGPSFLDWVSAAKTLASGEKQAQVFALLECDIFPHCGTYYNFLCAMTGGACIRLEDSKPESISKLTIELLLAWMGVEKPSLDNVDIQLSGCWSTYVSTEGMSNLSSEMDPETERFFPMPYTRDTPVLENIAEVALSTSVLKTLPRKPTPAESPIMRWGTDPRYRDFASKHLMQIITKDICAIAINPVFGALWRAICKDRTYAGRNDLVNAFSKAVGDICDQEEKTAMQRWLDESYNSSVEIQGIIDNVSEADRFPCIFLDPTMRFASDAANGESIEGLSRGELLEISRSCDPRILRRLGRVLTRLTYVEDIVDMPEHITQSRTDQVRLIPLALVTEKYNHQFWKVMLHTLVSGTELTARAAALLAALSIRMGVTFLAAAAESEMLRYKDSWNNVEVSETWAISCLRLLLDADRTYRKTRTEPEKPAGLLWESDVAFFERLLDFKALEHNLDTPLTARIPWTPEKAVYPIGPLMTCQLCQYPRSVTIMGPGAKCGVCLGQDYTEPDKARIKIGASHGTTSTSDATWVECNVPSCRAQYTVYNVEALRVRPKCHYCRRLAVQKAGDKSLVAPLVECSICTSRMIWPEEYQPESFDASLFVCPACESGRKTTIELLVSAKALSIENGTSWLAKDSKRPDESPFTNRSVYHTVSTMGTDEFMSRITIFPHREVPLTQRGKVILNTNELITTLKELVASGEAKKVDCTLCFSSFWPSALVPACGRRGCLQRICTTCMASWYGGNASGSIINTAALVCPFCRRLPVPTTLTKYGRGIHAVKDLNRAIENQGMWIYAWCSVCSTAQEFMARDCARGMPPELQDWQCESCLAELQSVDADEDADATRISKIKPCPKCGTMTEKISGCGHITCPVEGCGIDWCYFCGKEVANGIYDHMRKAHGGIYGEEFED</sequence>
<keyword evidence="5" id="KW-0479">Metal-binding</keyword>
<evidence type="ECO:0000256" key="2">
    <source>
        <dbReference type="ARBA" id="ARBA00004906"/>
    </source>
</evidence>
<keyword evidence="8" id="KW-0833">Ubl conjugation pathway</keyword>
<keyword evidence="14" id="KW-1185">Reference proteome</keyword>
<dbReference type="RefSeq" id="XP_682589.1">
    <property type="nucleotide sequence ID" value="XM_677497.2"/>
</dbReference>
<evidence type="ECO:0000256" key="8">
    <source>
        <dbReference type="ARBA" id="ARBA00022786"/>
    </source>
</evidence>
<keyword evidence="6" id="KW-0677">Repeat</keyword>
<dbReference type="CDD" id="cd00198">
    <property type="entry name" value="vWFA"/>
    <property type="match status" value="1"/>
</dbReference>
<dbReference type="InterPro" id="IPR001841">
    <property type="entry name" value="Znf_RING"/>
</dbReference>
<feature type="domain" description="RING-type" evidence="11">
    <location>
        <begin position="853"/>
        <end position="907"/>
    </location>
</feature>
<dbReference type="GO" id="GO:0005737">
    <property type="term" value="C:cytoplasm"/>
    <property type="evidence" value="ECO:0000318"/>
    <property type="project" value="GO_Central"/>
</dbReference>
<dbReference type="GO" id="GO:0031624">
    <property type="term" value="F:ubiquitin conjugating enzyme binding"/>
    <property type="evidence" value="ECO:0000318"/>
    <property type="project" value="GO_Central"/>
</dbReference>
<dbReference type="InterPro" id="IPR052969">
    <property type="entry name" value="Thr-specific_kinase-like"/>
</dbReference>
<evidence type="ECO:0000256" key="3">
    <source>
        <dbReference type="ARBA" id="ARBA00012251"/>
    </source>
</evidence>
<dbReference type="Proteomes" id="UP000000560">
    <property type="component" value="Chromosome VIII"/>
</dbReference>
<dbReference type="GO" id="GO:0000151">
    <property type="term" value="C:ubiquitin ligase complex"/>
    <property type="evidence" value="ECO:0000318"/>
    <property type="project" value="GO_Central"/>
</dbReference>
<dbReference type="SUPFAM" id="SSF57850">
    <property type="entry name" value="RING/U-box"/>
    <property type="match status" value="1"/>
</dbReference>
<dbReference type="SUPFAM" id="SSF53300">
    <property type="entry name" value="vWA-like"/>
    <property type="match status" value="1"/>
</dbReference>
<dbReference type="EMBL" id="BN001308">
    <property type="protein sequence ID" value="CBF87396.1"/>
    <property type="molecule type" value="Genomic_DNA"/>
</dbReference>
<dbReference type="AlphaFoldDB" id="Q5AQW0"/>
<dbReference type="GO" id="GO:0008270">
    <property type="term" value="F:zinc ion binding"/>
    <property type="evidence" value="ECO:0007669"/>
    <property type="project" value="UniProtKB-KW"/>
</dbReference>
<dbReference type="InterPro" id="IPR054694">
    <property type="entry name" value="Parkin-like_IBR"/>
</dbReference>
<evidence type="ECO:0000256" key="9">
    <source>
        <dbReference type="ARBA" id="ARBA00022833"/>
    </source>
</evidence>
<dbReference type="PANTHER" id="PTHR47763:SF1">
    <property type="entry name" value="DUF659 DOMAIN-CONTAINING PROTEIN"/>
    <property type="match status" value="1"/>
</dbReference>
<dbReference type="InterPro" id="IPR044066">
    <property type="entry name" value="TRIAD_supradom"/>
</dbReference>
<dbReference type="InParanoid" id="Q5AQW0"/>
<dbReference type="KEGG" id="ani:ANIA_09320"/>
<reference evidence="14" key="2">
    <citation type="journal article" date="2009" name="Fungal Genet. Biol.">
        <title>The 2008 update of the Aspergillus nidulans genome annotation: a community effort.</title>
        <authorList>
            <person name="Wortman J.R."/>
            <person name="Gilsenan J.M."/>
            <person name="Joardar V."/>
            <person name="Deegan J."/>
            <person name="Clutterbuck J."/>
            <person name="Andersen M.R."/>
            <person name="Archer D."/>
            <person name="Bencina M."/>
            <person name="Braus G."/>
            <person name="Coutinho P."/>
            <person name="von Dohren H."/>
            <person name="Doonan J."/>
            <person name="Driessen A.J."/>
            <person name="Durek P."/>
            <person name="Espeso E."/>
            <person name="Fekete E."/>
            <person name="Flipphi M."/>
            <person name="Estrada C.G."/>
            <person name="Geysens S."/>
            <person name="Goldman G."/>
            <person name="de Groot P.W."/>
            <person name="Hansen K."/>
            <person name="Harris S.D."/>
            <person name="Heinekamp T."/>
            <person name="Helmstaedt K."/>
            <person name="Henrissat B."/>
            <person name="Hofmann G."/>
            <person name="Homan T."/>
            <person name="Horio T."/>
            <person name="Horiuchi H."/>
            <person name="James S."/>
            <person name="Jones M."/>
            <person name="Karaffa L."/>
            <person name="Karanyi Z."/>
            <person name="Kato M."/>
            <person name="Keller N."/>
            <person name="Kelly D.E."/>
            <person name="Kiel J.A."/>
            <person name="Kim J.M."/>
            <person name="van der Klei I.J."/>
            <person name="Klis F.M."/>
            <person name="Kovalchuk A."/>
            <person name="Krasevec N."/>
            <person name="Kubicek C.P."/>
            <person name="Liu B."/>
            <person name="Maccabe A."/>
            <person name="Meyer V."/>
            <person name="Mirabito P."/>
            <person name="Miskei M."/>
            <person name="Mos M."/>
            <person name="Mullins J."/>
            <person name="Nelson D.R."/>
            <person name="Nielsen J."/>
            <person name="Oakley B.R."/>
            <person name="Osmani S.A."/>
            <person name="Pakula T."/>
            <person name="Paszewski A."/>
            <person name="Paulsen I."/>
            <person name="Pilsyk S."/>
            <person name="Pocsi I."/>
            <person name="Punt P.J."/>
            <person name="Ram A.F."/>
            <person name="Ren Q."/>
            <person name="Robellet X."/>
            <person name="Robson G."/>
            <person name="Seiboth B."/>
            <person name="van Solingen P."/>
            <person name="Specht T."/>
            <person name="Sun J."/>
            <person name="Taheri-Talesh N."/>
            <person name="Takeshita N."/>
            <person name="Ussery D."/>
            <person name="vanKuyk P.A."/>
            <person name="Visser H."/>
            <person name="van de Vondervoort P.J."/>
            <person name="de Vries R.P."/>
            <person name="Walton J."/>
            <person name="Xiang X."/>
            <person name="Xiong Y."/>
            <person name="Zeng A.P."/>
            <person name="Brandt B.W."/>
            <person name="Cornell M.J."/>
            <person name="van den Hondel C.A."/>
            <person name="Visser J."/>
            <person name="Oliver S.G."/>
            <person name="Turner G."/>
        </authorList>
    </citation>
    <scope>GENOME REANNOTATION</scope>
    <source>
        <strain evidence="14">FGSC A4 / ATCC 38163 / CBS 112.46 / NRRL 194 / M139</strain>
    </source>
</reference>
<dbReference type="PROSITE" id="PS51873">
    <property type="entry name" value="TRIAD"/>
    <property type="match status" value="1"/>
</dbReference>
<dbReference type="HOGENOM" id="CLU_004581_1_0_1"/>
<reference evidence="14" key="1">
    <citation type="journal article" date="2005" name="Nature">
        <title>Sequencing of Aspergillus nidulans and comparative analysis with A. fumigatus and A. oryzae.</title>
        <authorList>
            <person name="Galagan J.E."/>
            <person name="Calvo S.E."/>
            <person name="Cuomo C."/>
            <person name="Ma L.J."/>
            <person name="Wortman J.R."/>
            <person name="Batzoglou S."/>
            <person name="Lee S.I."/>
            <person name="Basturkmen M."/>
            <person name="Spevak C.C."/>
            <person name="Clutterbuck J."/>
            <person name="Kapitonov V."/>
            <person name="Jurka J."/>
            <person name="Scazzocchio C."/>
            <person name="Farman M."/>
            <person name="Butler J."/>
            <person name="Purcell S."/>
            <person name="Harris S."/>
            <person name="Braus G.H."/>
            <person name="Draht O."/>
            <person name="Busch S."/>
            <person name="D'Enfert C."/>
            <person name="Bouchier C."/>
            <person name="Goldman G.H."/>
            <person name="Bell-Pedersen D."/>
            <person name="Griffiths-Jones S."/>
            <person name="Doonan J.H."/>
            <person name="Yu J."/>
            <person name="Vienken K."/>
            <person name="Pain A."/>
            <person name="Freitag M."/>
            <person name="Selker E.U."/>
            <person name="Archer D.B."/>
            <person name="Penalva M.A."/>
            <person name="Oakley B.R."/>
            <person name="Momany M."/>
            <person name="Tanaka T."/>
            <person name="Kumagai T."/>
            <person name="Asai K."/>
            <person name="Machida M."/>
            <person name="Nierman W.C."/>
            <person name="Denning D.W."/>
            <person name="Caddick M."/>
            <person name="Hynes M."/>
            <person name="Paoletti M."/>
            <person name="Fischer R."/>
            <person name="Miller B."/>
            <person name="Dyer P."/>
            <person name="Sachs M.S."/>
            <person name="Osmani S.A."/>
            <person name="Birren B.W."/>
        </authorList>
    </citation>
    <scope>NUCLEOTIDE SEQUENCE [LARGE SCALE GENOMIC DNA]</scope>
    <source>
        <strain evidence="14">FGSC A4 / ATCC 38163 / CBS 112.46 / NRRL 194 / M139</strain>
    </source>
</reference>
<dbReference type="GO" id="GO:0061630">
    <property type="term" value="F:ubiquitin protein ligase activity"/>
    <property type="evidence" value="ECO:0000318"/>
    <property type="project" value="GO_Central"/>
</dbReference>
<dbReference type="Pfam" id="PF22605">
    <property type="entry name" value="IBR_2"/>
    <property type="match status" value="1"/>
</dbReference>
<dbReference type="Gene3D" id="1.20.120.1750">
    <property type="match status" value="1"/>
</dbReference>
<accession>C8VQS3</accession>
<accession>Q5AQW0</accession>
<keyword evidence="4" id="KW-0808">Transferase</keyword>
<feature type="domain" description="RING-type" evidence="12">
    <location>
        <begin position="849"/>
        <end position="1050"/>
    </location>
</feature>
<dbReference type="GeneID" id="2867796"/>
<evidence type="ECO:0000313" key="13">
    <source>
        <dbReference type="EMBL" id="CBF87396.1"/>
    </source>
</evidence>
<comment type="pathway">
    <text evidence="2">Protein modification; protein ubiquitination.</text>
</comment>
<protein>
    <recommendedName>
        <fullName evidence="3">RBR-type E3 ubiquitin transferase</fullName>
        <ecNumber evidence="3">2.3.2.31</ecNumber>
    </recommendedName>
</protein>
<evidence type="ECO:0000256" key="5">
    <source>
        <dbReference type="ARBA" id="ARBA00022723"/>
    </source>
</evidence>
<dbReference type="Gene3D" id="3.40.50.410">
    <property type="entry name" value="von Willebrand factor, type A domain"/>
    <property type="match status" value="1"/>
</dbReference>
<evidence type="ECO:0000259" key="12">
    <source>
        <dbReference type="PROSITE" id="PS51873"/>
    </source>
</evidence>
<gene>
    <name evidence="13" type="ORF">ANIA_09320</name>
</gene>
<evidence type="ECO:0000256" key="4">
    <source>
        <dbReference type="ARBA" id="ARBA00022679"/>
    </source>
</evidence>
<dbReference type="EC" id="2.3.2.31" evidence="3"/>
<evidence type="ECO:0000256" key="10">
    <source>
        <dbReference type="PROSITE-ProRule" id="PRU00175"/>
    </source>
</evidence>
<dbReference type="InterPro" id="IPR036465">
    <property type="entry name" value="vWFA_dom_sf"/>
</dbReference>